<dbReference type="CDD" id="cd01714">
    <property type="entry name" value="ETF_beta"/>
    <property type="match status" value="1"/>
</dbReference>
<comment type="caution">
    <text evidence="3">The sequence shown here is derived from an EMBL/GenBank/DDBJ whole genome shotgun (WGS) entry which is preliminary data.</text>
</comment>
<dbReference type="InterPro" id="IPR012255">
    <property type="entry name" value="ETF_b"/>
</dbReference>
<reference evidence="3 4" key="1">
    <citation type="submission" date="2023-07" db="EMBL/GenBank/DDBJ databases">
        <title>Genomic Encyclopedia of Type Strains, Phase IV (KMG-IV): sequencing the most valuable type-strain genomes for metagenomic binning, comparative biology and taxonomic classification.</title>
        <authorList>
            <person name="Goeker M."/>
        </authorList>
    </citation>
    <scope>NUCLEOTIDE SEQUENCE [LARGE SCALE GENOMIC DNA]</scope>
    <source>
        <strain evidence="3 4">DSM 22616</strain>
    </source>
</reference>
<evidence type="ECO:0000313" key="4">
    <source>
        <dbReference type="Proteomes" id="UP001236559"/>
    </source>
</evidence>
<feature type="domain" description="Electron transfer flavoprotein alpha/beta-subunit N-terminal" evidence="2">
    <location>
        <begin position="22"/>
        <end position="209"/>
    </location>
</feature>
<dbReference type="Gene3D" id="3.40.50.620">
    <property type="entry name" value="HUPs"/>
    <property type="match status" value="1"/>
</dbReference>
<dbReference type="PANTHER" id="PTHR21294">
    <property type="entry name" value="ELECTRON TRANSFER FLAVOPROTEIN BETA-SUBUNIT"/>
    <property type="match status" value="1"/>
</dbReference>
<dbReference type="InterPro" id="IPR014729">
    <property type="entry name" value="Rossmann-like_a/b/a_fold"/>
</dbReference>
<dbReference type="RefSeq" id="WP_023055472.1">
    <property type="nucleotide sequence ID" value="NZ_JAUSTN010000003.1"/>
</dbReference>
<dbReference type="Pfam" id="PF01012">
    <property type="entry name" value="ETF"/>
    <property type="match status" value="1"/>
</dbReference>
<dbReference type="PANTHER" id="PTHR21294:SF17">
    <property type="entry name" value="PROTEIN FIXA"/>
    <property type="match status" value="1"/>
</dbReference>
<protein>
    <recommendedName>
        <fullName evidence="1">Electron transfer flavoprotein small subunit</fullName>
    </recommendedName>
</protein>
<dbReference type="Proteomes" id="UP001236559">
    <property type="component" value="Unassembled WGS sequence"/>
</dbReference>
<dbReference type="SMART" id="SM00893">
    <property type="entry name" value="ETF"/>
    <property type="match status" value="1"/>
</dbReference>
<evidence type="ECO:0000313" key="3">
    <source>
        <dbReference type="EMBL" id="MDQ0274744.1"/>
    </source>
</evidence>
<evidence type="ECO:0000256" key="1">
    <source>
        <dbReference type="ARBA" id="ARBA00042002"/>
    </source>
</evidence>
<dbReference type="InterPro" id="IPR014730">
    <property type="entry name" value="ETF_a/b_N"/>
</dbReference>
<keyword evidence="4" id="KW-1185">Reference proteome</keyword>
<evidence type="ECO:0000259" key="2">
    <source>
        <dbReference type="SMART" id="SM00893"/>
    </source>
</evidence>
<organism evidence="3 4">
    <name type="scientific">Peptoniphilus koenoeneniae</name>
    <dbReference type="NCBI Taxonomy" id="507751"/>
    <lineage>
        <taxon>Bacteria</taxon>
        <taxon>Bacillati</taxon>
        <taxon>Bacillota</taxon>
        <taxon>Tissierellia</taxon>
        <taxon>Tissierellales</taxon>
        <taxon>Peptoniphilaceae</taxon>
        <taxon>Peptoniphilus</taxon>
    </lineage>
</organism>
<dbReference type="PIRSF" id="PIRSF000090">
    <property type="entry name" value="Beta-ETF"/>
    <property type="match status" value="1"/>
</dbReference>
<name>A0ABU0AV63_9FIRM</name>
<gene>
    <name evidence="3" type="ORF">J2S72_000761</name>
</gene>
<proteinExistence type="predicted"/>
<sequence>MNILVCIKIVPKVSDVKVDRETGNLIRDGVKSIINPPDVHALKMAIDLKNKTKGKVTVITMGPEFAKEFLRYAIAMGADKAYIISSPDFRGSDTLATSYVLSRAAKTIDNFDLVLTGSQTIDGDTGQVGPELAEHLSFNQATYVSDLEYIDSKLIAKRNIFNGIEKIQVELPALITVLKGNVNINDYKDKVDDSLEFKILSPEDIGADPERIGQKGSTTLVAEVFPPEEISKGKILEGQTEEKIEKVLKILKDKNFIR</sequence>
<accession>A0ABU0AV63</accession>
<dbReference type="InterPro" id="IPR033948">
    <property type="entry name" value="ETF_beta_N"/>
</dbReference>
<dbReference type="EMBL" id="JAUSTN010000003">
    <property type="protein sequence ID" value="MDQ0274744.1"/>
    <property type="molecule type" value="Genomic_DNA"/>
</dbReference>
<dbReference type="SUPFAM" id="SSF52402">
    <property type="entry name" value="Adenine nucleotide alpha hydrolases-like"/>
    <property type="match status" value="1"/>
</dbReference>